<dbReference type="Pfam" id="PF12770">
    <property type="entry name" value="CHAT"/>
    <property type="match status" value="1"/>
</dbReference>
<dbReference type="HOGENOM" id="CLU_001305_5_1_11"/>
<dbReference type="KEGG" id="sesp:BN6_48130"/>
<dbReference type="Gene3D" id="1.25.40.10">
    <property type="entry name" value="Tetratricopeptide repeat domain"/>
    <property type="match status" value="1"/>
</dbReference>
<dbReference type="OrthoDB" id="3206999at2"/>
<proteinExistence type="predicted"/>
<dbReference type="InterPro" id="IPR011990">
    <property type="entry name" value="TPR-like_helical_dom_sf"/>
</dbReference>
<evidence type="ECO:0000259" key="1">
    <source>
        <dbReference type="Pfam" id="PF12770"/>
    </source>
</evidence>
<dbReference type="EMBL" id="HE804045">
    <property type="protein sequence ID" value="CCH32086.1"/>
    <property type="molecule type" value="Genomic_DNA"/>
</dbReference>
<protein>
    <recommendedName>
        <fullName evidence="1">CHAT domain-containing protein</fullName>
    </recommendedName>
</protein>
<dbReference type="STRING" id="1179773.BN6_48130"/>
<organism evidence="2 3">
    <name type="scientific">Saccharothrix espanaensis (strain ATCC 51144 / DSM 44229 / JCM 9112 / NBRC 15066 / NRRL 15764)</name>
    <dbReference type="NCBI Taxonomy" id="1179773"/>
    <lineage>
        <taxon>Bacteria</taxon>
        <taxon>Bacillati</taxon>
        <taxon>Actinomycetota</taxon>
        <taxon>Actinomycetes</taxon>
        <taxon>Pseudonocardiales</taxon>
        <taxon>Pseudonocardiaceae</taxon>
        <taxon>Saccharothrix</taxon>
    </lineage>
</organism>
<name>K0K195_SACES</name>
<reference evidence="2 3" key="1">
    <citation type="journal article" date="2012" name="BMC Genomics">
        <title>Complete genome sequence of Saccharothrix espanaensis DSM 44229T and comparison to the other completely sequenced Pseudonocardiaceae.</title>
        <authorList>
            <person name="Strobel T."/>
            <person name="Al-Dilaimi A."/>
            <person name="Blom J."/>
            <person name="Gessner A."/>
            <person name="Kalinowski J."/>
            <person name="Luzhetska M."/>
            <person name="Puhler A."/>
            <person name="Szczepanowski R."/>
            <person name="Bechthold A."/>
            <person name="Ruckert C."/>
        </authorList>
    </citation>
    <scope>NUCLEOTIDE SEQUENCE [LARGE SCALE GENOMIC DNA]</scope>
    <source>
        <strain evidence="3">ATCC 51144 / DSM 44229 / JCM 9112 / NBRC 15066 / NRRL 15764</strain>
    </source>
</reference>
<dbReference type="PATRIC" id="fig|1179773.3.peg.4825"/>
<dbReference type="AlphaFoldDB" id="K0K195"/>
<feature type="domain" description="CHAT" evidence="1">
    <location>
        <begin position="711"/>
        <end position="972"/>
    </location>
</feature>
<evidence type="ECO:0000313" key="2">
    <source>
        <dbReference type="EMBL" id="CCH32086.1"/>
    </source>
</evidence>
<accession>K0K195</accession>
<dbReference type="InterPro" id="IPR024983">
    <property type="entry name" value="CHAT_dom"/>
</dbReference>
<evidence type="ECO:0000313" key="3">
    <source>
        <dbReference type="Proteomes" id="UP000006281"/>
    </source>
</evidence>
<dbReference type="eggNOG" id="COG4995">
    <property type="taxonomic scope" value="Bacteria"/>
</dbReference>
<gene>
    <name evidence="2" type="ordered locus">BN6_48130</name>
</gene>
<dbReference type="Proteomes" id="UP000006281">
    <property type="component" value="Chromosome"/>
</dbReference>
<dbReference type="RefSeq" id="WP_015102198.1">
    <property type="nucleotide sequence ID" value="NC_019673.1"/>
</dbReference>
<keyword evidence="3" id="KW-1185">Reference proteome</keyword>
<sequence length="973" mass="104949">MRAERAREAVVGRVEGAPDEFLRAIGDDPAGWMALADKALGESAADRTVLGAVAALMRFTLSEISPRHPLREQCVRLLAVALVDTAQHHDDEAAYTEFQTVVRFEAERLPDDDPARARLTGMLASVGARRRESTHDRMTAEARALLDRFEATEDEAALDEAIARFRAVVLRIADEPDRRHPLGSLGLALVLRYQLHADPGDLRAAISAWRRALAHTPPGNGRVQLVANLAGALHHLFDLERDEAVREESFQLARSVRGEGVAEMRRLNNLAAGLVARFVETGDTRAADEAIELHERAIAMTDPADPQYATRLHNLSDLVKVRFSAAEDPAAVDRSIDLSRRAYAAANTPPRQRFALALALAAGLSLRSERSADLASLAEAVELIRVFVADGPRQDPDRPFLLGKASLILSTYYDATGDAAVAGEAAAAAREALRAAGTGHPHRPMLLFALSHVLSRVHHHTGEAAALAESRRLMAEAASVPAQSPLDRAGMLVLVAGAQVAQQRWAEAADAYDQAIGLFPLLVSRRLTRADQEKRLAERAVTVRDAGAVALQAGDPERALTLIEHGRGTLFAQSLENRDDFDDLRADHPDLAAELLSLRDTLATWTAEGAGAGDDHHRLARRWEELVARVRELPGRQGFLGRVRVGELLSAAERGPVVVFSVSAIRSDALIVRPDGIEVVPLPGVTPEVVERNAREFLAAVADGEDVSGILGWLWDAVAGPVLDRLPDDPSQRVWWCPTGSLAFLPLHAAGRAGHGVLDRVVSSGTPTLRALLHARRAGVPAGTDTLVVAVPEAEGVPALPGVEREVRLLEDVLPTTTVLRDARRAEVLDQIGRHGRAHFACHAVTDTAHPSDSRLLLAGDAPLTVLDIARLRLEGDLAHLSACSTATVGPVLPDEAIHLASAFQLAGYRHVVATLWPVRDVFAVGFARDFYRVVAEHGAGSAALAVHQATRRLRDRLPDHPEIWAAHVHTGP</sequence>